<proteinExistence type="predicted"/>
<dbReference type="AlphaFoldDB" id="A0A6A4HDM3"/>
<feature type="region of interest" description="Disordered" evidence="1">
    <location>
        <begin position="183"/>
        <end position="274"/>
    </location>
</feature>
<evidence type="ECO:0000313" key="2">
    <source>
        <dbReference type="EMBL" id="KAE9395890.1"/>
    </source>
</evidence>
<feature type="compositionally biased region" description="Acidic residues" evidence="1">
    <location>
        <begin position="258"/>
        <end position="270"/>
    </location>
</feature>
<feature type="compositionally biased region" description="Acidic residues" evidence="1">
    <location>
        <begin position="77"/>
        <end position="87"/>
    </location>
</feature>
<keyword evidence="3" id="KW-1185">Reference proteome</keyword>
<feature type="compositionally biased region" description="Polar residues" evidence="1">
    <location>
        <begin position="234"/>
        <end position="244"/>
    </location>
</feature>
<feature type="compositionally biased region" description="Polar residues" evidence="1">
    <location>
        <begin position="183"/>
        <end position="193"/>
    </location>
</feature>
<sequence length="385" mass="41480">MPQNTKPKAQKAGTAKSTQPKPFTAKSRKGKTSSEPPLKRGNKGNFHGYAAAEGKKFKFWVDFFAARKKKYPPLDNSWDDDNREDEDGSHTAAAKDPPAVGAESSAAAAAEDPPAVGTGSGAAADASSATAEPSGTAAQPCGAAEGNSSAGPSDTPEPTKADDPSILFARHVVKKMLKRWFSTRLTRQKTAQKNPFEKYLSALNTHRGAPHTPQQPSCPSSSPSPDKNAAKGLDQSSGSGPTTENPEERGEGEKVDADNEEDEEDGSDGEEGSKYVLAHRVRTAKEMFVWLSEDEKAALREELDKDHDEKKECYDRALKGEDYYDPALLDEHRRNLAVLAGPLVDAVAAMCQGMVSLNLICLDKPDEEGGEPKLFMRNMMSQNTE</sequence>
<protein>
    <submittedName>
        <fullName evidence="2">Uncharacterized protein</fullName>
    </submittedName>
</protein>
<name>A0A6A4HDM3_9AGAR</name>
<feature type="region of interest" description="Disordered" evidence="1">
    <location>
        <begin position="70"/>
        <end position="166"/>
    </location>
</feature>
<dbReference type="Proteomes" id="UP000799118">
    <property type="component" value="Unassembled WGS sequence"/>
</dbReference>
<evidence type="ECO:0000313" key="3">
    <source>
        <dbReference type="Proteomes" id="UP000799118"/>
    </source>
</evidence>
<organism evidence="2 3">
    <name type="scientific">Gymnopus androsaceus JB14</name>
    <dbReference type="NCBI Taxonomy" id="1447944"/>
    <lineage>
        <taxon>Eukaryota</taxon>
        <taxon>Fungi</taxon>
        <taxon>Dikarya</taxon>
        <taxon>Basidiomycota</taxon>
        <taxon>Agaricomycotina</taxon>
        <taxon>Agaricomycetes</taxon>
        <taxon>Agaricomycetidae</taxon>
        <taxon>Agaricales</taxon>
        <taxon>Marasmiineae</taxon>
        <taxon>Omphalotaceae</taxon>
        <taxon>Gymnopus</taxon>
    </lineage>
</organism>
<feature type="region of interest" description="Disordered" evidence="1">
    <location>
        <begin position="1"/>
        <end position="47"/>
    </location>
</feature>
<evidence type="ECO:0000256" key="1">
    <source>
        <dbReference type="SAM" id="MobiDB-lite"/>
    </source>
</evidence>
<gene>
    <name evidence="2" type="ORF">BT96DRAFT_997267</name>
</gene>
<accession>A0A6A4HDM3</accession>
<feature type="compositionally biased region" description="Low complexity" evidence="1">
    <location>
        <begin position="214"/>
        <end position="225"/>
    </location>
</feature>
<feature type="compositionally biased region" description="Low complexity" evidence="1">
    <location>
        <begin position="97"/>
        <end position="131"/>
    </location>
</feature>
<dbReference type="EMBL" id="ML769523">
    <property type="protein sequence ID" value="KAE9395890.1"/>
    <property type="molecule type" value="Genomic_DNA"/>
</dbReference>
<reference evidence="2" key="1">
    <citation type="journal article" date="2019" name="Environ. Microbiol.">
        <title>Fungal ecological strategies reflected in gene transcription - a case study of two litter decomposers.</title>
        <authorList>
            <person name="Barbi F."/>
            <person name="Kohler A."/>
            <person name="Barry K."/>
            <person name="Baskaran P."/>
            <person name="Daum C."/>
            <person name="Fauchery L."/>
            <person name="Ihrmark K."/>
            <person name="Kuo A."/>
            <person name="LaButti K."/>
            <person name="Lipzen A."/>
            <person name="Morin E."/>
            <person name="Grigoriev I.V."/>
            <person name="Henrissat B."/>
            <person name="Lindahl B."/>
            <person name="Martin F."/>
        </authorList>
    </citation>
    <scope>NUCLEOTIDE SEQUENCE</scope>
    <source>
        <strain evidence="2">JB14</strain>
    </source>
</reference>
<feature type="compositionally biased region" description="Basic and acidic residues" evidence="1">
    <location>
        <begin position="246"/>
        <end position="257"/>
    </location>
</feature>